<dbReference type="PANTHER" id="PTHR45674">
    <property type="entry name" value="DNA LIGASE 1/3 FAMILY MEMBER"/>
    <property type="match status" value="1"/>
</dbReference>
<dbReference type="InterPro" id="IPR012310">
    <property type="entry name" value="DNA_ligase_ATP-dep_cent"/>
</dbReference>
<dbReference type="InterPro" id="IPR012309">
    <property type="entry name" value="DNA_ligase_ATP-dep_C"/>
</dbReference>
<dbReference type="PROSITE" id="PS00697">
    <property type="entry name" value="DNA_LIGASE_A1"/>
    <property type="match status" value="1"/>
</dbReference>
<dbReference type="InterPro" id="IPR050191">
    <property type="entry name" value="ATP-dep_DNA_ligase"/>
</dbReference>
<dbReference type="SUPFAM" id="SSF56091">
    <property type="entry name" value="DNA ligase/mRNA capping enzyme, catalytic domain"/>
    <property type="match status" value="1"/>
</dbReference>
<dbReference type="InterPro" id="IPR012340">
    <property type="entry name" value="NA-bd_OB-fold"/>
</dbReference>
<gene>
    <name evidence="7" type="ORF">FL583_39165</name>
</gene>
<dbReference type="SUPFAM" id="SSF50249">
    <property type="entry name" value="Nucleic acid-binding proteins"/>
    <property type="match status" value="1"/>
</dbReference>
<dbReference type="GO" id="GO:0003910">
    <property type="term" value="F:DNA ligase (ATP) activity"/>
    <property type="evidence" value="ECO:0007669"/>
    <property type="project" value="UniProtKB-EC"/>
</dbReference>
<dbReference type="EMBL" id="VIRS01000064">
    <property type="protein sequence ID" value="TQS39618.1"/>
    <property type="molecule type" value="Genomic_DNA"/>
</dbReference>
<evidence type="ECO:0000313" key="7">
    <source>
        <dbReference type="EMBL" id="TQS39618.1"/>
    </source>
</evidence>
<keyword evidence="8" id="KW-1185">Reference proteome</keyword>
<comment type="caution">
    <text evidence="7">The sequence shown here is derived from an EMBL/GenBank/DDBJ whole genome shotgun (WGS) entry which is preliminary data.</text>
</comment>
<evidence type="ECO:0000256" key="3">
    <source>
        <dbReference type="ARBA" id="ARBA00022598"/>
    </source>
</evidence>
<dbReference type="Gene3D" id="2.40.50.140">
    <property type="entry name" value="Nucleic acid-binding proteins"/>
    <property type="match status" value="1"/>
</dbReference>
<organism evidence="7 8">
    <name type="scientific">Cryptosporangium phraense</name>
    <dbReference type="NCBI Taxonomy" id="2593070"/>
    <lineage>
        <taxon>Bacteria</taxon>
        <taxon>Bacillati</taxon>
        <taxon>Actinomycetota</taxon>
        <taxon>Actinomycetes</taxon>
        <taxon>Cryptosporangiales</taxon>
        <taxon>Cryptosporangiaceae</taxon>
        <taxon>Cryptosporangium</taxon>
    </lineage>
</organism>
<dbReference type="EC" id="6.5.1.1" evidence="2"/>
<evidence type="ECO:0000256" key="1">
    <source>
        <dbReference type="ARBA" id="ARBA00007572"/>
    </source>
</evidence>
<dbReference type="CDD" id="cd07905">
    <property type="entry name" value="Adenylation_DNA_ligase_LigC"/>
    <property type="match status" value="1"/>
</dbReference>
<dbReference type="OrthoDB" id="9770771at2"/>
<evidence type="ECO:0000259" key="6">
    <source>
        <dbReference type="PROSITE" id="PS50160"/>
    </source>
</evidence>
<feature type="region of interest" description="Disordered" evidence="5">
    <location>
        <begin position="282"/>
        <end position="309"/>
    </location>
</feature>
<evidence type="ECO:0000256" key="4">
    <source>
        <dbReference type="ARBA" id="ARBA00034003"/>
    </source>
</evidence>
<accession>A0A545AE55</accession>
<dbReference type="RefSeq" id="WP_142709989.1">
    <property type="nucleotide sequence ID" value="NZ_VIRS01000064.1"/>
</dbReference>
<reference evidence="7 8" key="1">
    <citation type="submission" date="2019-07" db="EMBL/GenBank/DDBJ databases">
        <title>Cryptosporangium phraense sp. nov., isolated from plant litter.</title>
        <authorList>
            <person name="Suriyachadkun C."/>
        </authorList>
    </citation>
    <scope>NUCLEOTIDE SEQUENCE [LARGE SCALE GENOMIC DNA]</scope>
    <source>
        <strain evidence="7 8">A-T 5661</strain>
    </source>
</reference>
<keyword evidence="3 7" id="KW-0436">Ligase</keyword>
<dbReference type="AlphaFoldDB" id="A0A545AE55"/>
<dbReference type="Pfam" id="PF04679">
    <property type="entry name" value="DNA_ligase_A_C"/>
    <property type="match status" value="1"/>
</dbReference>
<dbReference type="CDD" id="cd07970">
    <property type="entry name" value="OBF_DNA_ligase_LigC"/>
    <property type="match status" value="1"/>
</dbReference>
<dbReference type="PANTHER" id="PTHR45674:SF4">
    <property type="entry name" value="DNA LIGASE 1"/>
    <property type="match status" value="1"/>
</dbReference>
<dbReference type="InterPro" id="IPR044117">
    <property type="entry name" value="OBF_LigC-like"/>
</dbReference>
<dbReference type="GO" id="GO:0006310">
    <property type="term" value="P:DNA recombination"/>
    <property type="evidence" value="ECO:0007669"/>
    <property type="project" value="InterPro"/>
</dbReference>
<proteinExistence type="inferred from homology"/>
<dbReference type="InParanoid" id="A0A545AE55"/>
<evidence type="ECO:0000256" key="2">
    <source>
        <dbReference type="ARBA" id="ARBA00012727"/>
    </source>
</evidence>
<sequence length="373" mass="41677">MSEEDTWSLPVSPPVEPMLASPVKGIPVGEGLHYEPKFDGFRCIIFREGDRVVLGSRGGKELQRYFPEVVAEMRTSLPERCVVDGELVVIIDDKLDFDALAQRIHPAASRINLLAEQTPAHFIAFDLLAVGDESLMEVGYAERRARLASLFPADGSPSGPRTHLTPVTTDPETAQQWFEQFEGAGLDGLIVKAPEDPYLPNKRTMKKVKHARTADCVVAGFRYHKSGPIVGSLLLGLYDEDGHLHHVGVSASFTAKRRAELIDELAPYALSDLSQHPWSAWAEQTVDGPPPGSDPTRMPGAPSRWTGKKDLSWEPLRPELVVEVAYDHMEGDRFRHTARFERWRPDREPRSCTYAQLDRPVRFDLERVLKGSP</sequence>
<comment type="catalytic activity">
    <reaction evidence="4">
        <text>ATP + (deoxyribonucleotide)n-3'-hydroxyl + 5'-phospho-(deoxyribonucleotide)m = (deoxyribonucleotide)n+m + AMP + diphosphate.</text>
        <dbReference type="EC" id="6.5.1.1"/>
    </reaction>
</comment>
<evidence type="ECO:0000313" key="8">
    <source>
        <dbReference type="Proteomes" id="UP000317982"/>
    </source>
</evidence>
<dbReference type="Gene3D" id="3.30.470.30">
    <property type="entry name" value="DNA ligase/mRNA capping enzyme"/>
    <property type="match status" value="1"/>
</dbReference>
<dbReference type="Proteomes" id="UP000317982">
    <property type="component" value="Unassembled WGS sequence"/>
</dbReference>
<dbReference type="PROSITE" id="PS50160">
    <property type="entry name" value="DNA_LIGASE_A3"/>
    <property type="match status" value="1"/>
</dbReference>
<dbReference type="GO" id="GO:0006281">
    <property type="term" value="P:DNA repair"/>
    <property type="evidence" value="ECO:0007669"/>
    <property type="project" value="InterPro"/>
</dbReference>
<feature type="domain" description="ATP-dependent DNA ligase family profile" evidence="6">
    <location>
        <begin position="113"/>
        <end position="239"/>
    </location>
</feature>
<comment type="similarity">
    <text evidence="1">Belongs to the ATP-dependent DNA ligase family.</text>
</comment>
<protein>
    <recommendedName>
        <fullName evidence="2">DNA ligase (ATP)</fullName>
        <ecNumber evidence="2">6.5.1.1</ecNumber>
    </recommendedName>
</protein>
<name>A0A545AE55_9ACTN</name>
<dbReference type="GO" id="GO:0005524">
    <property type="term" value="F:ATP binding"/>
    <property type="evidence" value="ECO:0007669"/>
    <property type="project" value="InterPro"/>
</dbReference>
<dbReference type="InterPro" id="IPR044119">
    <property type="entry name" value="Adenylation_LigC-like"/>
</dbReference>
<dbReference type="NCBIfam" id="NF006078">
    <property type="entry name" value="PRK08224.1"/>
    <property type="match status" value="1"/>
</dbReference>
<dbReference type="Pfam" id="PF01068">
    <property type="entry name" value="DNA_ligase_A_M"/>
    <property type="match status" value="1"/>
</dbReference>
<dbReference type="InterPro" id="IPR016059">
    <property type="entry name" value="DNA_ligase_ATP-dep_CS"/>
</dbReference>
<evidence type="ECO:0000256" key="5">
    <source>
        <dbReference type="SAM" id="MobiDB-lite"/>
    </source>
</evidence>